<dbReference type="AlphaFoldDB" id="A0A9P8UQW5"/>
<reference evidence="3" key="1">
    <citation type="journal article" date="2021" name="Nat. Commun.">
        <title>Genetic determinants of endophytism in the Arabidopsis root mycobiome.</title>
        <authorList>
            <person name="Mesny F."/>
            <person name="Miyauchi S."/>
            <person name="Thiergart T."/>
            <person name="Pickel B."/>
            <person name="Atanasova L."/>
            <person name="Karlsson M."/>
            <person name="Huettel B."/>
            <person name="Barry K.W."/>
            <person name="Haridas S."/>
            <person name="Chen C."/>
            <person name="Bauer D."/>
            <person name="Andreopoulos W."/>
            <person name="Pangilinan J."/>
            <person name="LaButti K."/>
            <person name="Riley R."/>
            <person name="Lipzen A."/>
            <person name="Clum A."/>
            <person name="Drula E."/>
            <person name="Henrissat B."/>
            <person name="Kohler A."/>
            <person name="Grigoriev I.V."/>
            <person name="Martin F.M."/>
            <person name="Hacquard S."/>
        </authorList>
    </citation>
    <scope>NUCLEOTIDE SEQUENCE</scope>
    <source>
        <strain evidence="3">MPI-SDFR-AT-0073</strain>
    </source>
</reference>
<feature type="domain" description="CREG-like beta-barrel" evidence="2">
    <location>
        <begin position="42"/>
        <end position="256"/>
    </location>
</feature>
<dbReference type="Gene3D" id="2.30.110.10">
    <property type="entry name" value="Electron Transport, Fmn-binding Protein, Chain A"/>
    <property type="match status" value="1"/>
</dbReference>
<dbReference type="PROSITE" id="PS51257">
    <property type="entry name" value="PROKAR_LIPOPROTEIN"/>
    <property type="match status" value="1"/>
</dbReference>
<accession>A0A9P8UQW5</accession>
<proteinExistence type="predicted"/>
<dbReference type="OrthoDB" id="2138282at2759"/>
<protein>
    <submittedName>
        <fullName evidence="3">Pyridoxamine 5'-phosphate oxidase-domain-containing protein</fullName>
    </submittedName>
</protein>
<dbReference type="EMBL" id="JAGPXC010000002">
    <property type="protein sequence ID" value="KAH6656551.1"/>
    <property type="molecule type" value="Genomic_DNA"/>
</dbReference>
<dbReference type="PANTHER" id="PTHR37273:SF1">
    <property type="entry name" value="ADL397C-AP"/>
    <property type="match status" value="1"/>
</dbReference>
<comment type="caution">
    <text evidence="3">The sequence shown here is derived from an EMBL/GenBank/DDBJ whole genome shotgun (WGS) entry which is preliminary data.</text>
</comment>
<dbReference type="Proteomes" id="UP000758603">
    <property type="component" value="Unassembled WGS sequence"/>
</dbReference>
<feature type="compositionally biased region" description="Polar residues" evidence="1">
    <location>
        <begin position="69"/>
        <end position="82"/>
    </location>
</feature>
<evidence type="ECO:0000313" key="3">
    <source>
        <dbReference type="EMBL" id="KAH6656551.1"/>
    </source>
</evidence>
<keyword evidence="4" id="KW-1185">Reference proteome</keyword>
<name>A0A9P8UQW5_9PEZI</name>
<feature type="region of interest" description="Disordered" evidence="1">
    <location>
        <begin position="69"/>
        <end position="90"/>
    </location>
</feature>
<dbReference type="InterPro" id="IPR055343">
    <property type="entry name" value="CREG_beta-barrel"/>
</dbReference>
<evidence type="ECO:0000259" key="2">
    <source>
        <dbReference type="Pfam" id="PF13883"/>
    </source>
</evidence>
<dbReference type="InterPro" id="IPR012349">
    <property type="entry name" value="Split_barrel_FMN-bd"/>
</dbReference>
<gene>
    <name evidence="3" type="ORF">BKA67DRAFT_552301</name>
</gene>
<dbReference type="GeneID" id="70130723"/>
<dbReference type="PANTHER" id="PTHR37273">
    <property type="entry name" value="CHROMOSOME 8, WHOLE GENOME SHOTGUN SEQUENCE"/>
    <property type="match status" value="1"/>
</dbReference>
<dbReference type="Pfam" id="PF13883">
    <property type="entry name" value="CREG_beta-barrel"/>
    <property type="match status" value="1"/>
</dbReference>
<organism evidence="3 4">
    <name type="scientific">Truncatella angustata</name>
    <dbReference type="NCBI Taxonomy" id="152316"/>
    <lineage>
        <taxon>Eukaryota</taxon>
        <taxon>Fungi</taxon>
        <taxon>Dikarya</taxon>
        <taxon>Ascomycota</taxon>
        <taxon>Pezizomycotina</taxon>
        <taxon>Sordariomycetes</taxon>
        <taxon>Xylariomycetidae</taxon>
        <taxon>Amphisphaeriales</taxon>
        <taxon>Sporocadaceae</taxon>
        <taxon>Truncatella</taxon>
    </lineage>
</organism>
<sequence>MKLSRILPLAAGAGSCLADPSAGPQYVFSMPEDQSAALYKIPTPYESAVQGRRILALTPLGTLSTVFPDSSKSAVESSGNEISDSENRPSGLAGVPIGLMDYIADCEDEGNPTILAINIATSFKNVAAGSNISVGLQWTPPYPPAKRITSVPCGTLGRWLGQCHTEEDDDRNEQKEPVPYSAANLPRFSLIGYLEKLPTTASLASCFVKAHPDAKYWLPGNRIHEAEFVRLVVQQVYWIGGFGDRAYIGWLNPEDWRNITKDEWESVRLPGEKKGWKEWTVDFLQEL</sequence>
<dbReference type="SUPFAM" id="SSF50475">
    <property type="entry name" value="FMN-binding split barrel"/>
    <property type="match status" value="1"/>
</dbReference>
<dbReference type="RefSeq" id="XP_045960785.1">
    <property type="nucleotide sequence ID" value="XM_046101831.1"/>
</dbReference>
<evidence type="ECO:0000313" key="4">
    <source>
        <dbReference type="Proteomes" id="UP000758603"/>
    </source>
</evidence>
<evidence type="ECO:0000256" key="1">
    <source>
        <dbReference type="SAM" id="MobiDB-lite"/>
    </source>
</evidence>